<evidence type="ECO:0000313" key="1">
    <source>
        <dbReference type="EMBL" id="BAZ88485.1"/>
    </source>
</evidence>
<sequence length="149" mass="16851">MTTDNQLDQLSDDDKKLFEELIKSISQAEEANNILLDLLDSKDLDLDLPKFRENCQKYFTQKFNLELFNSSGNLARIASLPMNNNDVTVALIPVGANFRKLAEKLAEVTKTTSNALKNSADIIKCRQDCEHDPNSQECKDCQRILNKGK</sequence>
<protein>
    <submittedName>
        <fullName evidence="1">Uncharacterized protein</fullName>
    </submittedName>
</protein>
<name>A0A1Z4VBA2_9CYAN</name>
<accession>A0A1Z4VBA2</accession>
<evidence type="ECO:0000313" key="2">
    <source>
        <dbReference type="Proteomes" id="UP000218702"/>
    </source>
</evidence>
<dbReference type="RefSeq" id="WP_096671084.1">
    <property type="nucleotide sequence ID" value="NZ_AP018316.1"/>
</dbReference>
<dbReference type="EMBL" id="AP018316">
    <property type="protein sequence ID" value="BAZ88485.1"/>
    <property type="molecule type" value="Genomic_DNA"/>
</dbReference>
<dbReference type="AlphaFoldDB" id="A0A1Z4VBA2"/>
<reference evidence="1 2" key="1">
    <citation type="submission" date="2017-06" db="EMBL/GenBank/DDBJ databases">
        <title>Genome sequencing of cyanobaciteial culture collection at National Institute for Environmental Studies (NIES).</title>
        <authorList>
            <person name="Hirose Y."/>
            <person name="Shimura Y."/>
            <person name="Fujisawa T."/>
            <person name="Nakamura Y."/>
            <person name="Kawachi M."/>
        </authorList>
    </citation>
    <scope>NUCLEOTIDE SEQUENCE [LARGE SCALE GENOMIC DNA]</scope>
    <source>
        <strain evidence="1 2">NIES-806</strain>
    </source>
</reference>
<organism evidence="1 2">
    <name type="scientific">Dolichospermum compactum NIES-806</name>
    <dbReference type="NCBI Taxonomy" id="1973481"/>
    <lineage>
        <taxon>Bacteria</taxon>
        <taxon>Bacillati</taxon>
        <taxon>Cyanobacteriota</taxon>
        <taxon>Cyanophyceae</taxon>
        <taxon>Nostocales</taxon>
        <taxon>Aphanizomenonaceae</taxon>
        <taxon>Dolichospermum</taxon>
        <taxon>Dolichospermum compactum</taxon>
    </lineage>
</organism>
<proteinExistence type="predicted"/>
<keyword evidence="2" id="KW-1185">Reference proteome</keyword>
<dbReference type="KEGG" id="dcm:NIES806_47230"/>
<gene>
    <name evidence="1" type="ORF">NIES806_47230</name>
</gene>
<dbReference type="Proteomes" id="UP000218702">
    <property type="component" value="Chromosome"/>
</dbReference>